<evidence type="ECO:0000313" key="2">
    <source>
        <dbReference type="Proteomes" id="UP001501102"/>
    </source>
</evidence>
<dbReference type="InterPro" id="IPR011990">
    <property type="entry name" value="TPR-like_helical_dom_sf"/>
</dbReference>
<evidence type="ECO:0000313" key="1">
    <source>
        <dbReference type="EMBL" id="GAA2923704.1"/>
    </source>
</evidence>
<dbReference type="Proteomes" id="UP001501102">
    <property type="component" value="Unassembled WGS sequence"/>
</dbReference>
<comment type="caution">
    <text evidence="1">The sequence shown here is derived from an EMBL/GenBank/DDBJ whole genome shotgun (WGS) entry which is preliminary data.</text>
</comment>
<evidence type="ECO:0008006" key="3">
    <source>
        <dbReference type="Google" id="ProtNLM"/>
    </source>
</evidence>
<proteinExistence type="predicted"/>
<dbReference type="Gene3D" id="1.25.40.10">
    <property type="entry name" value="Tetratricopeptide repeat domain"/>
    <property type="match status" value="1"/>
</dbReference>
<gene>
    <name evidence="1" type="ORF">GCM10020221_19680</name>
</gene>
<organism evidence="1 2">
    <name type="scientific">Streptomyces thioluteus</name>
    <dbReference type="NCBI Taxonomy" id="66431"/>
    <lineage>
        <taxon>Bacteria</taxon>
        <taxon>Bacillati</taxon>
        <taxon>Actinomycetota</taxon>
        <taxon>Actinomycetes</taxon>
        <taxon>Kitasatosporales</taxon>
        <taxon>Streptomycetaceae</taxon>
        <taxon>Streptomyces</taxon>
    </lineage>
</organism>
<sequence>MRAGTAHACTSWGIGYRARGLTGQARRTLRRALEIYASLDDPRERAVLECLADIEAGEE</sequence>
<protein>
    <recommendedName>
        <fullName evidence="3">Tetratricopeptide repeat protein</fullName>
    </recommendedName>
</protein>
<dbReference type="RefSeq" id="WP_344962401.1">
    <property type="nucleotide sequence ID" value="NZ_BAAAXZ010000075.1"/>
</dbReference>
<name>A0ABN3WPW7_STRTU</name>
<accession>A0ABN3WPW7</accession>
<dbReference type="EMBL" id="BAAAXZ010000075">
    <property type="protein sequence ID" value="GAA2923704.1"/>
    <property type="molecule type" value="Genomic_DNA"/>
</dbReference>
<keyword evidence="2" id="KW-1185">Reference proteome</keyword>
<reference evidence="1 2" key="1">
    <citation type="journal article" date="2019" name="Int. J. Syst. Evol. Microbiol.">
        <title>The Global Catalogue of Microorganisms (GCM) 10K type strain sequencing project: providing services to taxonomists for standard genome sequencing and annotation.</title>
        <authorList>
            <consortium name="The Broad Institute Genomics Platform"/>
            <consortium name="The Broad Institute Genome Sequencing Center for Infectious Disease"/>
            <person name="Wu L."/>
            <person name="Ma J."/>
        </authorList>
    </citation>
    <scope>NUCLEOTIDE SEQUENCE [LARGE SCALE GENOMIC DNA]</scope>
    <source>
        <strain evidence="1 2">JCM 4087</strain>
    </source>
</reference>